<dbReference type="SUPFAM" id="SSF90123">
    <property type="entry name" value="ABC transporter transmembrane region"/>
    <property type="match status" value="1"/>
</dbReference>
<evidence type="ECO:0000259" key="10">
    <source>
        <dbReference type="PROSITE" id="PS50929"/>
    </source>
</evidence>
<evidence type="ECO:0000256" key="7">
    <source>
        <dbReference type="SAM" id="MobiDB-lite"/>
    </source>
</evidence>
<accession>A0A7W7T9E8</accession>
<feature type="domain" description="ABC transmembrane type-1" evidence="10">
    <location>
        <begin position="5"/>
        <end position="237"/>
    </location>
</feature>
<reference evidence="11 12" key="1">
    <citation type="submission" date="2020-08" db="EMBL/GenBank/DDBJ databases">
        <title>Sequencing the genomes of 1000 actinobacteria strains.</title>
        <authorList>
            <person name="Klenk H.-P."/>
        </authorList>
    </citation>
    <scope>NUCLEOTIDE SEQUENCE [LARGE SCALE GENOMIC DNA]</scope>
    <source>
        <strain evidence="11 12">DSM 45084</strain>
    </source>
</reference>
<dbReference type="GO" id="GO:0016887">
    <property type="term" value="F:ATP hydrolysis activity"/>
    <property type="evidence" value="ECO:0007669"/>
    <property type="project" value="InterPro"/>
</dbReference>
<comment type="subcellular location">
    <subcellularLocation>
        <location evidence="1">Cell membrane</location>
        <topology evidence="1">Multi-pass membrane protein</topology>
    </subcellularLocation>
</comment>
<dbReference type="InterPro" id="IPR017871">
    <property type="entry name" value="ABC_transporter-like_CS"/>
</dbReference>
<feature type="transmembrane region" description="Helical" evidence="8">
    <location>
        <begin position="213"/>
        <end position="235"/>
    </location>
</feature>
<dbReference type="InterPro" id="IPR036640">
    <property type="entry name" value="ABC1_TM_sf"/>
</dbReference>
<dbReference type="GO" id="GO:0005886">
    <property type="term" value="C:plasma membrane"/>
    <property type="evidence" value="ECO:0007669"/>
    <property type="project" value="UniProtKB-SubCell"/>
</dbReference>
<dbReference type="InterPro" id="IPR039421">
    <property type="entry name" value="Type_1_exporter"/>
</dbReference>
<protein>
    <submittedName>
        <fullName evidence="11">ATP-binding cassette subfamily C protein CydC</fullName>
    </submittedName>
</protein>
<dbReference type="Pfam" id="PF00005">
    <property type="entry name" value="ABC_tran"/>
    <property type="match status" value="1"/>
</dbReference>
<sequence length="515" mass="53728">MKRLVTAVLAGVAAELAGIGLTVTAVWLILHAAQQPPLASLTVAIIAVRTLAIARGTLRYAERLAGHDAVLRFLVEARGRVYDALVRRPVPGGDALTRLVSDVDALQDVVLRCLLPAAVAAAVGLAALIATGFALPLVIGLAGCGALLPFAAYRWSTTRLRDLAPVRADLAQRTVTLLDGAAELTAFAALDRELDATGEVVDTLARKEKLGSLGTAALGGLAVVVQFGTAVFLLWQGEPGHVVLGAVAVLEMTIPLTAAAHRFAEVRGSLDRLRETLAAQAETPVTVPLPPGRRTAIVGRSGAGKTTLLDAIAAAHPGVAKGALADSHVFHATVRANVVFAAPDATDADLDRVARTVDLDVPWDTVVGEHGTALSGGQRQRLVLARALLADPDVLLLDEPVEGLAVDHGDEVLARVLDAARDRVVLVTHRLAPLVDFDEILVVEDGVVTRRGTHAELLAVPGHYRDRWHTERSGGRSATSTSTGSGTHSPATGTNRVSVSDVVGTPQRRSTVPTT</sequence>
<dbReference type="GO" id="GO:0034040">
    <property type="term" value="F:ATPase-coupled lipid transmembrane transporter activity"/>
    <property type="evidence" value="ECO:0007669"/>
    <property type="project" value="TreeGrafter"/>
</dbReference>
<feature type="domain" description="ABC transporter" evidence="9">
    <location>
        <begin position="261"/>
        <end position="470"/>
    </location>
</feature>
<dbReference type="PROSITE" id="PS50893">
    <property type="entry name" value="ABC_TRANSPORTER_2"/>
    <property type="match status" value="1"/>
</dbReference>
<evidence type="ECO:0000256" key="6">
    <source>
        <dbReference type="ARBA" id="ARBA00023136"/>
    </source>
</evidence>
<dbReference type="AlphaFoldDB" id="A0A7W7T9E8"/>
<dbReference type="InterPro" id="IPR027417">
    <property type="entry name" value="P-loop_NTPase"/>
</dbReference>
<dbReference type="Gene3D" id="3.40.50.300">
    <property type="entry name" value="P-loop containing nucleotide triphosphate hydrolases"/>
    <property type="match status" value="1"/>
</dbReference>
<gene>
    <name evidence="11" type="ORF">F4559_005771</name>
</gene>
<evidence type="ECO:0000256" key="8">
    <source>
        <dbReference type="SAM" id="Phobius"/>
    </source>
</evidence>
<feature type="transmembrane region" description="Helical" evidence="8">
    <location>
        <begin position="36"/>
        <end position="54"/>
    </location>
</feature>
<dbReference type="InterPro" id="IPR003593">
    <property type="entry name" value="AAA+_ATPase"/>
</dbReference>
<comment type="caution">
    <text evidence="11">The sequence shown here is derived from an EMBL/GenBank/DDBJ whole genome shotgun (WGS) entry which is preliminary data.</text>
</comment>
<name>A0A7W7T9E8_9PSEU</name>
<keyword evidence="3" id="KW-0547">Nucleotide-binding</keyword>
<evidence type="ECO:0000313" key="11">
    <source>
        <dbReference type="EMBL" id="MBB4968412.1"/>
    </source>
</evidence>
<dbReference type="InterPro" id="IPR011527">
    <property type="entry name" value="ABC1_TM_dom"/>
</dbReference>
<dbReference type="GO" id="GO:0005524">
    <property type="term" value="F:ATP binding"/>
    <property type="evidence" value="ECO:0007669"/>
    <property type="project" value="UniProtKB-KW"/>
</dbReference>
<dbReference type="PROSITE" id="PS00211">
    <property type="entry name" value="ABC_TRANSPORTER_1"/>
    <property type="match status" value="1"/>
</dbReference>
<evidence type="ECO:0000256" key="1">
    <source>
        <dbReference type="ARBA" id="ARBA00004651"/>
    </source>
</evidence>
<evidence type="ECO:0000256" key="5">
    <source>
        <dbReference type="ARBA" id="ARBA00022989"/>
    </source>
</evidence>
<feature type="transmembrane region" description="Helical" evidence="8">
    <location>
        <begin position="241"/>
        <end position="264"/>
    </location>
</feature>
<dbReference type="InterPro" id="IPR003439">
    <property type="entry name" value="ABC_transporter-like_ATP-bd"/>
</dbReference>
<keyword evidence="6 8" id="KW-0472">Membrane</keyword>
<evidence type="ECO:0000259" key="9">
    <source>
        <dbReference type="PROSITE" id="PS50893"/>
    </source>
</evidence>
<keyword evidence="2 8" id="KW-0812">Transmembrane</keyword>
<dbReference type="GO" id="GO:0140359">
    <property type="term" value="F:ABC-type transporter activity"/>
    <property type="evidence" value="ECO:0007669"/>
    <property type="project" value="InterPro"/>
</dbReference>
<dbReference type="EMBL" id="JACHJS010000001">
    <property type="protein sequence ID" value="MBB4968412.1"/>
    <property type="molecule type" value="Genomic_DNA"/>
</dbReference>
<feature type="transmembrane region" description="Helical" evidence="8">
    <location>
        <begin position="135"/>
        <end position="153"/>
    </location>
</feature>
<dbReference type="SUPFAM" id="SSF52540">
    <property type="entry name" value="P-loop containing nucleoside triphosphate hydrolases"/>
    <property type="match status" value="1"/>
</dbReference>
<dbReference type="PROSITE" id="PS50929">
    <property type="entry name" value="ABC_TM1F"/>
    <property type="match status" value="1"/>
</dbReference>
<keyword evidence="12" id="KW-1185">Reference proteome</keyword>
<feature type="transmembrane region" description="Helical" evidence="8">
    <location>
        <begin position="109"/>
        <end position="129"/>
    </location>
</feature>
<organism evidence="11 12">
    <name type="scientific">Saccharothrix violaceirubra</name>
    <dbReference type="NCBI Taxonomy" id="413306"/>
    <lineage>
        <taxon>Bacteria</taxon>
        <taxon>Bacillati</taxon>
        <taxon>Actinomycetota</taxon>
        <taxon>Actinomycetes</taxon>
        <taxon>Pseudonocardiales</taxon>
        <taxon>Pseudonocardiaceae</taxon>
        <taxon>Saccharothrix</taxon>
    </lineage>
</organism>
<feature type="region of interest" description="Disordered" evidence="7">
    <location>
        <begin position="468"/>
        <end position="515"/>
    </location>
</feature>
<dbReference type="PANTHER" id="PTHR24221">
    <property type="entry name" value="ATP-BINDING CASSETTE SUB-FAMILY B"/>
    <property type="match status" value="1"/>
</dbReference>
<feature type="compositionally biased region" description="Low complexity" evidence="7">
    <location>
        <begin position="475"/>
        <end position="494"/>
    </location>
</feature>
<evidence type="ECO:0000313" key="12">
    <source>
        <dbReference type="Proteomes" id="UP000542674"/>
    </source>
</evidence>
<evidence type="ECO:0000256" key="2">
    <source>
        <dbReference type="ARBA" id="ARBA00022692"/>
    </source>
</evidence>
<dbReference type="PANTHER" id="PTHR24221:SF654">
    <property type="entry name" value="ATP-BINDING CASSETTE SUB-FAMILY B MEMBER 6"/>
    <property type="match status" value="1"/>
</dbReference>
<keyword evidence="4 11" id="KW-0067">ATP-binding</keyword>
<dbReference type="Proteomes" id="UP000542674">
    <property type="component" value="Unassembled WGS sequence"/>
</dbReference>
<dbReference type="SMART" id="SM00382">
    <property type="entry name" value="AAA"/>
    <property type="match status" value="1"/>
</dbReference>
<dbReference type="Gene3D" id="1.20.1560.10">
    <property type="entry name" value="ABC transporter type 1, transmembrane domain"/>
    <property type="match status" value="1"/>
</dbReference>
<evidence type="ECO:0000256" key="4">
    <source>
        <dbReference type="ARBA" id="ARBA00022840"/>
    </source>
</evidence>
<evidence type="ECO:0000256" key="3">
    <source>
        <dbReference type="ARBA" id="ARBA00022741"/>
    </source>
</evidence>
<keyword evidence="5 8" id="KW-1133">Transmembrane helix</keyword>
<feature type="transmembrane region" description="Helical" evidence="8">
    <location>
        <begin position="7"/>
        <end position="30"/>
    </location>
</feature>
<proteinExistence type="predicted"/>